<dbReference type="GO" id="GO:0005879">
    <property type="term" value="C:axonemal microtubule"/>
    <property type="evidence" value="ECO:0007669"/>
    <property type="project" value="InterPro"/>
</dbReference>
<evidence type="ECO:0000313" key="8">
    <source>
        <dbReference type="EMBL" id="KAF7242537.1"/>
    </source>
</evidence>
<keyword evidence="9" id="KW-1185">Reference proteome</keyword>
<keyword evidence="4" id="KW-0206">Cytoskeleton</keyword>
<dbReference type="OrthoDB" id="546383at2759"/>
<keyword evidence="3" id="KW-0963">Cytoplasm</keyword>
<dbReference type="InterPro" id="IPR026507">
    <property type="entry name" value="PIRC1/2"/>
</dbReference>
<evidence type="ECO:0000256" key="3">
    <source>
        <dbReference type="ARBA" id="ARBA00022490"/>
    </source>
</evidence>
<accession>A0A8S9YKS8</accession>
<gene>
    <name evidence="8" type="ORF">EG68_10551</name>
</gene>
<evidence type="ECO:0000256" key="6">
    <source>
        <dbReference type="ARBA" id="ARBA00038014"/>
    </source>
</evidence>
<evidence type="ECO:0000313" key="9">
    <source>
        <dbReference type="Proteomes" id="UP000822476"/>
    </source>
</evidence>
<comment type="caution">
    <text evidence="8">The sequence shown here is derived from an EMBL/GenBank/DDBJ whole genome shotgun (WGS) entry which is preliminary data.</text>
</comment>
<protein>
    <submittedName>
        <fullName evidence="8">Uncharacterized protein</fullName>
    </submittedName>
</protein>
<evidence type="ECO:0000256" key="1">
    <source>
        <dbReference type="ARBA" id="ARBA00004138"/>
    </source>
</evidence>
<keyword evidence="5" id="KW-0966">Cell projection</keyword>
<dbReference type="AlphaFoldDB" id="A0A8S9YKS8"/>
<dbReference type="GO" id="GO:0035082">
    <property type="term" value="P:axoneme assembly"/>
    <property type="evidence" value="ECO:0007669"/>
    <property type="project" value="InterPro"/>
</dbReference>
<evidence type="ECO:0000256" key="7">
    <source>
        <dbReference type="SAM" id="MobiDB-lite"/>
    </source>
</evidence>
<dbReference type="Proteomes" id="UP000822476">
    <property type="component" value="Unassembled WGS sequence"/>
</dbReference>
<comment type="similarity">
    <text evidence="6">Belongs to the PIERCE1 family.</text>
</comment>
<reference evidence="8" key="1">
    <citation type="submission" date="2019-07" db="EMBL/GenBank/DDBJ databases">
        <title>Annotation for the trematode Paragonimus miyazaki's.</title>
        <authorList>
            <person name="Choi Y.-J."/>
        </authorList>
    </citation>
    <scope>NUCLEOTIDE SEQUENCE</scope>
    <source>
        <strain evidence="8">Japan</strain>
    </source>
</reference>
<name>A0A8S9YKS8_9TREM</name>
<dbReference type="PANTHER" id="PTHR20899">
    <property type="entry name" value="PIERCE HOMOLOG"/>
    <property type="match status" value="1"/>
</dbReference>
<comment type="subcellular location">
    <subcellularLocation>
        <location evidence="1">Cell projection</location>
        <location evidence="1">Cilium</location>
    </subcellularLocation>
    <subcellularLocation>
        <location evidence="2">Cytoplasm</location>
        <location evidence="2">Cytoskeleton</location>
    </subcellularLocation>
</comment>
<proteinExistence type="inferred from homology"/>
<evidence type="ECO:0000256" key="2">
    <source>
        <dbReference type="ARBA" id="ARBA00004245"/>
    </source>
</evidence>
<feature type="compositionally biased region" description="Basic and acidic residues" evidence="7">
    <location>
        <begin position="54"/>
        <end position="77"/>
    </location>
</feature>
<feature type="region of interest" description="Disordered" evidence="7">
    <location>
        <begin position="54"/>
        <end position="86"/>
    </location>
</feature>
<sequence length="128" mass="15263">MRQIGRRQDIIQCICIFANDHEKMWRFLLLCHIITSNTPNFKVFQSLQRPFIHMDQEEAKQQNKSTDQNDWKEKQPDPRFLTTNNDYGRFNPNIHTMPAYYYPIKGGFTQNLGICGMYRNHSFNTSNN</sequence>
<organism evidence="8 9">
    <name type="scientific">Paragonimus skrjabini miyazakii</name>
    <dbReference type="NCBI Taxonomy" id="59628"/>
    <lineage>
        <taxon>Eukaryota</taxon>
        <taxon>Metazoa</taxon>
        <taxon>Spiralia</taxon>
        <taxon>Lophotrochozoa</taxon>
        <taxon>Platyhelminthes</taxon>
        <taxon>Trematoda</taxon>
        <taxon>Digenea</taxon>
        <taxon>Plagiorchiida</taxon>
        <taxon>Troglotremata</taxon>
        <taxon>Troglotrematidae</taxon>
        <taxon>Paragonimus</taxon>
    </lineage>
</organism>
<dbReference type="PANTHER" id="PTHR20899:SF1">
    <property type="entry name" value="PIERCER OF MICROTUBULE WALL 1 PROTEIN"/>
    <property type="match status" value="1"/>
</dbReference>
<evidence type="ECO:0000256" key="4">
    <source>
        <dbReference type="ARBA" id="ARBA00023212"/>
    </source>
</evidence>
<dbReference type="Pfam" id="PF14892">
    <property type="entry name" value="PIRC1_2"/>
    <property type="match status" value="1"/>
</dbReference>
<evidence type="ECO:0000256" key="5">
    <source>
        <dbReference type="ARBA" id="ARBA00023273"/>
    </source>
</evidence>
<dbReference type="EMBL" id="JTDE01006658">
    <property type="protein sequence ID" value="KAF7242537.1"/>
    <property type="molecule type" value="Genomic_DNA"/>
</dbReference>